<evidence type="ECO:0000313" key="2">
    <source>
        <dbReference type="EMBL" id="KAL1866454.1"/>
    </source>
</evidence>
<feature type="compositionally biased region" description="Basic residues" evidence="1">
    <location>
        <begin position="30"/>
        <end position="42"/>
    </location>
</feature>
<keyword evidence="3" id="KW-1185">Reference proteome</keyword>
<organism evidence="2 3">
    <name type="scientific">Phialemonium thermophilum</name>
    <dbReference type="NCBI Taxonomy" id="223376"/>
    <lineage>
        <taxon>Eukaryota</taxon>
        <taxon>Fungi</taxon>
        <taxon>Dikarya</taxon>
        <taxon>Ascomycota</taxon>
        <taxon>Pezizomycotina</taxon>
        <taxon>Sordariomycetes</taxon>
        <taxon>Sordariomycetidae</taxon>
        <taxon>Cephalothecales</taxon>
        <taxon>Cephalothecaceae</taxon>
        <taxon>Phialemonium</taxon>
    </lineage>
</organism>
<feature type="region of interest" description="Disordered" evidence="1">
    <location>
        <begin position="1"/>
        <end position="68"/>
    </location>
</feature>
<dbReference type="EMBL" id="JAZHXJ010000264">
    <property type="protein sequence ID" value="KAL1866454.1"/>
    <property type="molecule type" value="Genomic_DNA"/>
</dbReference>
<protein>
    <submittedName>
        <fullName evidence="2">Uncharacterized protein</fullName>
    </submittedName>
</protein>
<feature type="compositionally biased region" description="Low complexity" evidence="1">
    <location>
        <begin position="45"/>
        <end position="61"/>
    </location>
</feature>
<evidence type="ECO:0000313" key="3">
    <source>
        <dbReference type="Proteomes" id="UP001586593"/>
    </source>
</evidence>
<feature type="compositionally biased region" description="Gly residues" evidence="1">
    <location>
        <begin position="1"/>
        <end position="10"/>
    </location>
</feature>
<accession>A0ABR3WS14</accession>
<comment type="caution">
    <text evidence="2">The sequence shown here is derived from an EMBL/GenBank/DDBJ whole genome shotgun (WGS) entry which is preliminary data.</text>
</comment>
<gene>
    <name evidence="2" type="ORF">VTK73DRAFT_4688</name>
</gene>
<name>A0ABR3WS14_9PEZI</name>
<sequence length="188" mass="20751">MSDENSGGGQRMTNTQSVHEDLPLGPKSAGVRKMKASKRNARHFPSSSSLPFPSSVSPTPSEDTDSPEGIYPVQVIRDWLDLLAGKCSAVSARQESLDSRLRTLERHLVSFLNDYRASKNVARPGNLIPLMSFRTGQEIPYCPTTILAIYDLDPAVATHILEELEQPVPISDDDKRRAIMRLVQGSHI</sequence>
<reference evidence="2 3" key="1">
    <citation type="journal article" date="2024" name="Commun. Biol.">
        <title>Comparative genomic analysis of thermophilic fungi reveals convergent evolutionary adaptations and gene losses.</title>
        <authorList>
            <person name="Steindorff A.S."/>
            <person name="Aguilar-Pontes M.V."/>
            <person name="Robinson A.J."/>
            <person name="Andreopoulos B."/>
            <person name="LaButti K."/>
            <person name="Kuo A."/>
            <person name="Mondo S."/>
            <person name="Riley R."/>
            <person name="Otillar R."/>
            <person name="Haridas S."/>
            <person name="Lipzen A."/>
            <person name="Grimwood J."/>
            <person name="Schmutz J."/>
            <person name="Clum A."/>
            <person name="Reid I.D."/>
            <person name="Moisan M.C."/>
            <person name="Butler G."/>
            <person name="Nguyen T.T.M."/>
            <person name="Dewar K."/>
            <person name="Conant G."/>
            <person name="Drula E."/>
            <person name="Henrissat B."/>
            <person name="Hansel C."/>
            <person name="Singer S."/>
            <person name="Hutchinson M.I."/>
            <person name="de Vries R.P."/>
            <person name="Natvig D.O."/>
            <person name="Powell A.J."/>
            <person name="Tsang A."/>
            <person name="Grigoriev I.V."/>
        </authorList>
    </citation>
    <scope>NUCLEOTIDE SEQUENCE [LARGE SCALE GENOMIC DNA]</scope>
    <source>
        <strain evidence="2 3">ATCC 24622</strain>
    </source>
</reference>
<dbReference type="Proteomes" id="UP001586593">
    <property type="component" value="Unassembled WGS sequence"/>
</dbReference>
<evidence type="ECO:0000256" key="1">
    <source>
        <dbReference type="SAM" id="MobiDB-lite"/>
    </source>
</evidence>
<proteinExistence type="predicted"/>